<evidence type="ECO:0000259" key="8">
    <source>
        <dbReference type="PROSITE" id="PS50893"/>
    </source>
</evidence>
<feature type="domain" description="ABC transporter" evidence="8">
    <location>
        <begin position="256"/>
        <end position="501"/>
    </location>
</feature>
<dbReference type="InterPro" id="IPR003593">
    <property type="entry name" value="AAA+_ATPase"/>
</dbReference>
<keyword evidence="3" id="KW-0762">Sugar transport</keyword>
<proteinExistence type="inferred from homology"/>
<dbReference type="PROSITE" id="PS50893">
    <property type="entry name" value="ABC_TRANSPORTER_2"/>
    <property type="match status" value="2"/>
</dbReference>
<dbReference type="Gene3D" id="3.40.50.300">
    <property type="entry name" value="P-loop containing nucleotide triphosphate hydrolases"/>
    <property type="match status" value="2"/>
</dbReference>
<evidence type="ECO:0000256" key="2">
    <source>
        <dbReference type="ARBA" id="ARBA00022448"/>
    </source>
</evidence>
<keyword evidence="4" id="KW-0677">Repeat</keyword>
<comment type="similarity">
    <text evidence="1">Belongs to the ABC transporter superfamily.</text>
</comment>
<evidence type="ECO:0000256" key="7">
    <source>
        <dbReference type="ARBA" id="ARBA00023136"/>
    </source>
</evidence>
<gene>
    <name evidence="9" type="ORF">PYH38_000363</name>
</gene>
<dbReference type="EMBL" id="CP120370">
    <property type="protein sequence ID" value="WEX81026.1"/>
    <property type="molecule type" value="Genomic_DNA"/>
</dbReference>
<keyword evidence="2" id="KW-0813">Transport</keyword>
<dbReference type="PANTHER" id="PTHR43790">
    <property type="entry name" value="CARBOHYDRATE TRANSPORT ATP-BINDING PROTEIN MG119-RELATED"/>
    <property type="match status" value="1"/>
</dbReference>
<dbReference type="Proteomes" id="UP001235547">
    <property type="component" value="Chromosome 2"/>
</dbReference>
<evidence type="ECO:0000256" key="5">
    <source>
        <dbReference type="ARBA" id="ARBA00022741"/>
    </source>
</evidence>
<sequence>MTSAPVLQLNGISKRFGAIKANDDISLTLGKGEVLALLGENGAGKTTLMSILFGHHVPDCGSVLVDGAELPHGRPRAAIRAGIGMVHQHFSLAPNLTVIENVMAGTEKLWSLRSDVAAAKRRLLAIADRFGLKVDPGARLGDLSVGEQQRVEILKALYNDARILILDEPTAVLTNLEAERLFRTLREMARQGLSLIFISHKLDEVMSAADRVVVLRGGKVVAERHTHETNKSELAELMVGHRVTRPVREALPPGEIAFEAVRITVNEGGVDRLKDVSFRLHAGETLGIIGVSGNGQATLARVVCGLASWSAGDIVLFNEMVDALNVRSLIEAGVGRVPEDRNKEGAIGEMAVWENAVLEQITAPSFSRYGLVNRRAAIAFAKNIIRDFDVRGGGPVTPTRLLSGGNMQKLILGRNLCNRPRILVASQPTRGLDEGAVAAIHARILKAREEKTAVLLISEDLDEVIGLADRIQAIVKGRLSQPISAEEANPRKLGLMMAGEWHVTSEAGHAS</sequence>
<dbReference type="RefSeq" id="WP_280731758.1">
    <property type="nucleotide sequence ID" value="NZ_CP120367.1"/>
</dbReference>
<keyword evidence="6 9" id="KW-0067">ATP-binding</keyword>
<evidence type="ECO:0000313" key="10">
    <source>
        <dbReference type="Proteomes" id="UP001235547"/>
    </source>
</evidence>
<evidence type="ECO:0000313" key="9">
    <source>
        <dbReference type="EMBL" id="WEX81026.1"/>
    </source>
</evidence>
<dbReference type="SUPFAM" id="SSF52540">
    <property type="entry name" value="P-loop containing nucleoside triphosphate hydrolases"/>
    <property type="match status" value="2"/>
</dbReference>
<dbReference type="CDD" id="cd03215">
    <property type="entry name" value="ABC_Carb_Monos_II"/>
    <property type="match status" value="1"/>
</dbReference>
<dbReference type="GO" id="GO:0005524">
    <property type="term" value="F:ATP binding"/>
    <property type="evidence" value="ECO:0007669"/>
    <property type="project" value="UniProtKB-KW"/>
</dbReference>
<evidence type="ECO:0000256" key="1">
    <source>
        <dbReference type="ARBA" id="ARBA00005417"/>
    </source>
</evidence>
<dbReference type="InterPro" id="IPR003439">
    <property type="entry name" value="ABC_transporter-like_ATP-bd"/>
</dbReference>
<keyword evidence="7" id="KW-0472">Membrane</keyword>
<keyword evidence="5" id="KW-0547">Nucleotide-binding</keyword>
<dbReference type="Pfam" id="PF00005">
    <property type="entry name" value="ABC_tran"/>
    <property type="match status" value="2"/>
</dbReference>
<dbReference type="InterPro" id="IPR050107">
    <property type="entry name" value="ABC_carbohydrate_import_ATPase"/>
</dbReference>
<dbReference type="PANTHER" id="PTHR43790:SF9">
    <property type="entry name" value="GALACTOFURANOSE TRANSPORTER ATP-BINDING PROTEIN YTFR"/>
    <property type="match status" value="1"/>
</dbReference>
<keyword evidence="10" id="KW-1185">Reference proteome</keyword>
<dbReference type="PROSITE" id="PS00211">
    <property type="entry name" value="ABC_TRANSPORTER_1"/>
    <property type="match status" value="2"/>
</dbReference>
<reference evidence="9 10" key="1">
    <citation type="submission" date="2023-03" db="EMBL/GenBank/DDBJ databases">
        <authorList>
            <person name="Kaur S."/>
            <person name="Espinosa-Saiz D."/>
            <person name="Velazquez E."/>
            <person name="Menendez E."/>
            <person name="diCenzo G.C."/>
        </authorList>
    </citation>
    <scope>NUCLEOTIDE SEQUENCE [LARGE SCALE GENOMIC DNA]</scope>
    <source>
        <strain evidence="9 10">LMG 27395</strain>
    </source>
</reference>
<evidence type="ECO:0000256" key="3">
    <source>
        <dbReference type="ARBA" id="ARBA00022597"/>
    </source>
</evidence>
<dbReference type="InterPro" id="IPR027417">
    <property type="entry name" value="P-loop_NTPase"/>
</dbReference>
<evidence type="ECO:0000256" key="4">
    <source>
        <dbReference type="ARBA" id="ARBA00022737"/>
    </source>
</evidence>
<protein>
    <submittedName>
        <fullName evidence="9">ABC transporter ATP-binding protein</fullName>
    </submittedName>
</protein>
<evidence type="ECO:0000256" key="6">
    <source>
        <dbReference type="ARBA" id="ARBA00022840"/>
    </source>
</evidence>
<dbReference type="CDD" id="cd03216">
    <property type="entry name" value="ABC_Carb_Monos_I"/>
    <property type="match status" value="1"/>
</dbReference>
<dbReference type="InterPro" id="IPR017871">
    <property type="entry name" value="ABC_transporter-like_CS"/>
</dbReference>
<organism evidence="9 10">
    <name type="scientific">Sinorhizobium numidicum</name>
    <dbReference type="NCBI Taxonomy" id="680248"/>
    <lineage>
        <taxon>Bacteria</taxon>
        <taxon>Pseudomonadati</taxon>
        <taxon>Pseudomonadota</taxon>
        <taxon>Alphaproteobacteria</taxon>
        <taxon>Hyphomicrobiales</taxon>
        <taxon>Rhizobiaceae</taxon>
        <taxon>Sinorhizobium/Ensifer group</taxon>
        <taxon>Sinorhizobium</taxon>
    </lineage>
</organism>
<feature type="domain" description="ABC transporter" evidence="8">
    <location>
        <begin position="7"/>
        <end position="242"/>
    </location>
</feature>
<accession>A0ABY8CVL5</accession>
<name>A0ABY8CVL5_9HYPH</name>
<dbReference type="SMART" id="SM00382">
    <property type="entry name" value="AAA"/>
    <property type="match status" value="1"/>
</dbReference>